<dbReference type="EMBL" id="LGRX02033425">
    <property type="protein sequence ID" value="KAK3241296.1"/>
    <property type="molecule type" value="Genomic_DNA"/>
</dbReference>
<evidence type="ECO:0000256" key="12">
    <source>
        <dbReference type="ARBA" id="ARBA00022984"/>
    </source>
</evidence>
<accession>A0AAE0EUN0</accession>
<feature type="domain" description="FAD-binding PCMH-type" evidence="17">
    <location>
        <begin position="85"/>
        <end position="254"/>
    </location>
</feature>
<dbReference type="Proteomes" id="UP001190700">
    <property type="component" value="Unassembled WGS sequence"/>
</dbReference>
<gene>
    <name evidence="18" type="ORF">CYMTET_48921</name>
</gene>
<evidence type="ECO:0000256" key="9">
    <source>
        <dbReference type="ARBA" id="ARBA00022827"/>
    </source>
</evidence>
<dbReference type="InterPro" id="IPR003170">
    <property type="entry name" value="MurB"/>
</dbReference>
<comment type="function">
    <text evidence="2">Cell wall formation.</text>
</comment>
<reference evidence="18 19" key="1">
    <citation type="journal article" date="2015" name="Genome Biol. Evol.">
        <title>Comparative Genomics of a Bacterivorous Green Alga Reveals Evolutionary Causalities and Consequences of Phago-Mixotrophic Mode of Nutrition.</title>
        <authorList>
            <person name="Burns J.A."/>
            <person name="Paasch A."/>
            <person name="Narechania A."/>
            <person name="Kim E."/>
        </authorList>
    </citation>
    <scope>NUCLEOTIDE SEQUENCE [LARGE SCALE GENOMIC DNA]</scope>
    <source>
        <strain evidence="18 19">PLY_AMNH</strain>
    </source>
</reference>
<dbReference type="PROSITE" id="PS51387">
    <property type="entry name" value="FAD_PCMH"/>
    <property type="match status" value="1"/>
</dbReference>
<comment type="cofactor">
    <cofactor evidence="1">
        <name>FAD</name>
        <dbReference type="ChEBI" id="CHEBI:57692"/>
    </cofactor>
</comment>
<evidence type="ECO:0000256" key="14">
    <source>
        <dbReference type="ARBA" id="ARBA00023306"/>
    </source>
</evidence>
<dbReference type="SUPFAM" id="SSF56176">
    <property type="entry name" value="FAD-binding/transporter-associated domain-like"/>
    <property type="match status" value="1"/>
</dbReference>
<evidence type="ECO:0000256" key="1">
    <source>
        <dbReference type="ARBA" id="ARBA00001974"/>
    </source>
</evidence>
<comment type="subcellular location">
    <subcellularLocation>
        <location evidence="3">Cytoplasm</location>
    </subcellularLocation>
</comment>
<dbReference type="SUPFAM" id="SSF56194">
    <property type="entry name" value="Uridine diphospho-N-Acetylenolpyruvylglucosamine reductase, MurB, C-terminal domain"/>
    <property type="match status" value="1"/>
</dbReference>
<dbReference type="InterPro" id="IPR006094">
    <property type="entry name" value="Oxid_FAD_bind_N"/>
</dbReference>
<keyword evidence="10" id="KW-0521">NADP</keyword>
<evidence type="ECO:0000259" key="17">
    <source>
        <dbReference type="PROSITE" id="PS51387"/>
    </source>
</evidence>
<dbReference type="NCBIfam" id="TIGR00179">
    <property type="entry name" value="murB"/>
    <property type="match status" value="1"/>
</dbReference>
<dbReference type="Pfam" id="PF02873">
    <property type="entry name" value="MurB_C"/>
    <property type="match status" value="1"/>
</dbReference>
<keyword evidence="6" id="KW-0963">Cytoplasm</keyword>
<evidence type="ECO:0000256" key="16">
    <source>
        <dbReference type="ARBA" id="ARBA00048914"/>
    </source>
</evidence>
<dbReference type="InterPro" id="IPR016167">
    <property type="entry name" value="FAD-bd_PCMH_sub1"/>
</dbReference>
<dbReference type="GO" id="GO:0005829">
    <property type="term" value="C:cytosol"/>
    <property type="evidence" value="ECO:0007669"/>
    <property type="project" value="TreeGrafter"/>
</dbReference>
<evidence type="ECO:0000256" key="5">
    <source>
        <dbReference type="ARBA" id="ARBA00012518"/>
    </source>
</evidence>
<evidence type="ECO:0000256" key="15">
    <source>
        <dbReference type="ARBA" id="ARBA00023316"/>
    </source>
</evidence>
<evidence type="ECO:0000256" key="4">
    <source>
        <dbReference type="ARBA" id="ARBA00004752"/>
    </source>
</evidence>
<dbReference type="InterPro" id="IPR036318">
    <property type="entry name" value="FAD-bd_PCMH-like_sf"/>
</dbReference>
<keyword evidence="11" id="KW-0133">Cell shape</keyword>
<evidence type="ECO:0000256" key="6">
    <source>
        <dbReference type="ARBA" id="ARBA00022490"/>
    </source>
</evidence>
<dbReference type="PANTHER" id="PTHR21071">
    <property type="entry name" value="UDP-N-ACETYLENOLPYRUVOYLGLUCOSAMINE REDUCTASE"/>
    <property type="match status" value="1"/>
</dbReference>
<keyword evidence="8" id="KW-0285">Flavoprotein</keyword>
<dbReference type="HAMAP" id="MF_00037">
    <property type="entry name" value="MurB"/>
    <property type="match status" value="1"/>
</dbReference>
<keyword evidence="19" id="KW-1185">Reference proteome</keyword>
<keyword evidence="13" id="KW-0560">Oxidoreductase</keyword>
<evidence type="ECO:0000256" key="8">
    <source>
        <dbReference type="ARBA" id="ARBA00022630"/>
    </source>
</evidence>
<protein>
    <recommendedName>
        <fullName evidence="5">UDP-N-acetylmuramate dehydrogenase</fullName>
        <ecNumber evidence="5">1.3.1.98</ecNumber>
    </recommendedName>
</protein>
<dbReference type="PANTHER" id="PTHR21071:SF4">
    <property type="entry name" value="UDP-N-ACETYLENOLPYRUVOYLGLUCOSAMINE REDUCTASE"/>
    <property type="match status" value="1"/>
</dbReference>
<keyword evidence="9" id="KW-0274">FAD</keyword>
<dbReference type="InterPro" id="IPR011601">
    <property type="entry name" value="MurB_C"/>
</dbReference>
<keyword evidence="7" id="KW-0132">Cell division</keyword>
<sequence length="371" mass="39929">MVRRLEVSAKANNDSYLVSHTSKPPGAAAAEVGSLFHGMEPESLILGPPNRSSISGTRTKTGGMTSGKVLHFEEGKMLSQLSSWGIGGPARYFAVASDEETLRHILRYAYENRIQVLIVGKGSNCLFDDRGFDGLVVSNKIRDLQEYPSGVFRAGGGIPVDALGRHTARRGWGGLEFASGIPGTVGGAVFMNAGANGQATADTLLSVEYLTKRGEKRILHRDSGELDCGYRWSPFQDMPDLAAITAATFELHRNADAGARVRQLMERRLETQPVRERSAGCVFRNPSEQGAPSAGALIDRAGLKGLSCGGASVSEMHANFLVNRGGNHTSASEVLALIEAVKEKILEESGYELQEEIRQIPFQLPESGDDR</sequence>
<dbReference type="InterPro" id="IPR016166">
    <property type="entry name" value="FAD-bd_PCMH"/>
</dbReference>
<comment type="pathway">
    <text evidence="4">Cell wall biogenesis; peptidoglycan biosynthesis.</text>
</comment>
<dbReference type="Gene3D" id="3.90.78.10">
    <property type="entry name" value="UDP-N-acetylenolpyruvoylglucosamine reductase, C-terminal domain"/>
    <property type="match status" value="1"/>
</dbReference>
<evidence type="ECO:0000256" key="13">
    <source>
        <dbReference type="ARBA" id="ARBA00023002"/>
    </source>
</evidence>
<keyword evidence="15" id="KW-0961">Cell wall biogenesis/degradation</keyword>
<comment type="caution">
    <text evidence="18">The sequence shown here is derived from an EMBL/GenBank/DDBJ whole genome shotgun (WGS) entry which is preliminary data.</text>
</comment>
<dbReference type="GO" id="GO:0008762">
    <property type="term" value="F:UDP-N-acetylmuramate dehydrogenase activity"/>
    <property type="evidence" value="ECO:0007669"/>
    <property type="project" value="UniProtKB-EC"/>
</dbReference>
<dbReference type="GO" id="GO:0071949">
    <property type="term" value="F:FAD binding"/>
    <property type="evidence" value="ECO:0007669"/>
    <property type="project" value="InterPro"/>
</dbReference>
<evidence type="ECO:0000256" key="10">
    <source>
        <dbReference type="ARBA" id="ARBA00022857"/>
    </source>
</evidence>
<evidence type="ECO:0000256" key="11">
    <source>
        <dbReference type="ARBA" id="ARBA00022960"/>
    </source>
</evidence>
<proteinExistence type="inferred from homology"/>
<dbReference type="EC" id="1.3.1.98" evidence="5"/>
<evidence type="ECO:0000256" key="7">
    <source>
        <dbReference type="ARBA" id="ARBA00022618"/>
    </source>
</evidence>
<keyword evidence="12" id="KW-0573">Peptidoglycan synthesis</keyword>
<name>A0AAE0EUN0_9CHLO</name>
<dbReference type="Gene3D" id="3.30.465.10">
    <property type="match status" value="1"/>
</dbReference>
<dbReference type="GO" id="GO:0051301">
    <property type="term" value="P:cell division"/>
    <property type="evidence" value="ECO:0007669"/>
    <property type="project" value="UniProtKB-KW"/>
</dbReference>
<dbReference type="Pfam" id="PF01565">
    <property type="entry name" value="FAD_binding_4"/>
    <property type="match status" value="1"/>
</dbReference>
<evidence type="ECO:0000313" key="18">
    <source>
        <dbReference type="EMBL" id="KAK3241296.1"/>
    </source>
</evidence>
<evidence type="ECO:0000256" key="3">
    <source>
        <dbReference type="ARBA" id="ARBA00004496"/>
    </source>
</evidence>
<evidence type="ECO:0000256" key="2">
    <source>
        <dbReference type="ARBA" id="ARBA00003921"/>
    </source>
</evidence>
<dbReference type="InterPro" id="IPR016169">
    <property type="entry name" value="FAD-bd_PCMH_sub2"/>
</dbReference>
<evidence type="ECO:0000313" key="19">
    <source>
        <dbReference type="Proteomes" id="UP001190700"/>
    </source>
</evidence>
<organism evidence="18 19">
    <name type="scientific">Cymbomonas tetramitiformis</name>
    <dbReference type="NCBI Taxonomy" id="36881"/>
    <lineage>
        <taxon>Eukaryota</taxon>
        <taxon>Viridiplantae</taxon>
        <taxon>Chlorophyta</taxon>
        <taxon>Pyramimonadophyceae</taxon>
        <taxon>Pyramimonadales</taxon>
        <taxon>Pyramimonadaceae</taxon>
        <taxon>Cymbomonas</taxon>
    </lineage>
</organism>
<dbReference type="GO" id="GO:0071555">
    <property type="term" value="P:cell wall organization"/>
    <property type="evidence" value="ECO:0007669"/>
    <property type="project" value="UniProtKB-KW"/>
</dbReference>
<dbReference type="InterPro" id="IPR036635">
    <property type="entry name" value="MurB_C_sf"/>
</dbReference>
<comment type="catalytic activity">
    <reaction evidence="16">
        <text>UDP-N-acetyl-alpha-D-muramate + NADP(+) = UDP-N-acetyl-3-O-(1-carboxyvinyl)-alpha-D-glucosamine + NADPH + H(+)</text>
        <dbReference type="Rhea" id="RHEA:12248"/>
        <dbReference type="ChEBI" id="CHEBI:15378"/>
        <dbReference type="ChEBI" id="CHEBI:57783"/>
        <dbReference type="ChEBI" id="CHEBI:58349"/>
        <dbReference type="ChEBI" id="CHEBI:68483"/>
        <dbReference type="ChEBI" id="CHEBI:70757"/>
        <dbReference type="EC" id="1.3.1.98"/>
    </reaction>
</comment>
<dbReference type="Gene3D" id="3.30.43.10">
    <property type="entry name" value="Uridine Diphospho-n-acetylenolpyruvylglucosamine Reductase, domain 2"/>
    <property type="match status" value="1"/>
</dbReference>
<dbReference type="GO" id="GO:0008360">
    <property type="term" value="P:regulation of cell shape"/>
    <property type="evidence" value="ECO:0007669"/>
    <property type="project" value="UniProtKB-KW"/>
</dbReference>
<dbReference type="AlphaFoldDB" id="A0AAE0EUN0"/>
<keyword evidence="14" id="KW-0131">Cell cycle</keyword>
<dbReference type="NCBIfam" id="NF010480">
    <property type="entry name" value="PRK13905.1"/>
    <property type="match status" value="1"/>
</dbReference>